<organism evidence="1 2">
    <name type="scientific">Burkholderia pseudomultivorans</name>
    <dbReference type="NCBI Taxonomy" id="1207504"/>
    <lineage>
        <taxon>Bacteria</taxon>
        <taxon>Pseudomonadati</taxon>
        <taxon>Pseudomonadota</taxon>
        <taxon>Betaproteobacteria</taxon>
        <taxon>Burkholderiales</taxon>
        <taxon>Burkholderiaceae</taxon>
        <taxon>Burkholderia</taxon>
        <taxon>Burkholderia cepacia complex</taxon>
    </lineage>
</organism>
<evidence type="ECO:0000313" key="1">
    <source>
        <dbReference type="EMBL" id="KWF70005.1"/>
    </source>
</evidence>
<name>A0A132F4Y4_9BURK</name>
<evidence type="ECO:0008006" key="3">
    <source>
        <dbReference type="Google" id="ProtNLM"/>
    </source>
</evidence>
<evidence type="ECO:0000313" key="2">
    <source>
        <dbReference type="Proteomes" id="UP000061512"/>
    </source>
</evidence>
<gene>
    <name evidence="1" type="ORF">WT57_11695</name>
</gene>
<proteinExistence type="predicted"/>
<comment type="caution">
    <text evidence="1">The sequence shown here is derived from an EMBL/GenBank/DDBJ whole genome shotgun (WGS) entry which is preliminary data.</text>
</comment>
<reference evidence="1 2" key="1">
    <citation type="submission" date="2015-11" db="EMBL/GenBank/DDBJ databases">
        <title>Expanding the genomic diversity of Burkholderia species for the development of highly accurate diagnostics.</title>
        <authorList>
            <person name="Sahl J."/>
            <person name="Keim P."/>
            <person name="Wagner D."/>
        </authorList>
    </citation>
    <scope>NUCLEOTIDE SEQUENCE [LARGE SCALE GENOMIC DNA]</scope>
    <source>
        <strain evidence="1 2">MSMB574WGS</strain>
    </source>
</reference>
<sequence>MTLPPSPEVAAELALPYHLILEVLRTGCGSEDHIASMTQLTVKTMLVGESSGLKLEQRVFRDAREGIVRCRRSGRCTGTWMIDRRAYESLCEVLATYERQLRRAPFYLFMLAEEDVTALIGHRSSRFEGR</sequence>
<protein>
    <recommendedName>
        <fullName evidence="3">Fis family transcriptional regulator</fullName>
    </recommendedName>
</protein>
<dbReference type="AlphaFoldDB" id="A0A132F4Y4"/>
<accession>A0A132F4Y4</accession>
<dbReference type="Proteomes" id="UP000061512">
    <property type="component" value="Unassembled WGS sequence"/>
</dbReference>
<dbReference type="EMBL" id="LPJX01000015">
    <property type="protein sequence ID" value="KWF70005.1"/>
    <property type="molecule type" value="Genomic_DNA"/>
</dbReference>